<comment type="subcellular location">
    <subcellularLocation>
        <location evidence="1">Golgi apparatus membrane</location>
        <topology evidence="1">Single-pass type II membrane protein</topology>
    </subcellularLocation>
</comment>
<comment type="similarity">
    <text evidence="2">Belongs to the PC-esterase family. TBL subfamily.</text>
</comment>
<evidence type="ECO:0000256" key="1">
    <source>
        <dbReference type="ARBA" id="ARBA00004323"/>
    </source>
</evidence>
<dbReference type="PANTHER" id="PTHR32285">
    <property type="entry name" value="PROTEIN TRICHOME BIREFRINGENCE-LIKE 9-RELATED"/>
    <property type="match status" value="1"/>
</dbReference>
<gene>
    <name evidence="10" type="ORF">AXF42_Ash003753</name>
</gene>
<dbReference type="EMBL" id="KZ451980">
    <property type="protein sequence ID" value="PKA55116.1"/>
    <property type="molecule type" value="Genomic_DNA"/>
</dbReference>
<keyword evidence="7" id="KW-0472">Membrane</keyword>
<feature type="domain" description="Trichome birefringence-like N-terminal" evidence="9">
    <location>
        <begin position="108"/>
        <end position="160"/>
    </location>
</feature>
<dbReference type="InterPro" id="IPR029962">
    <property type="entry name" value="TBL"/>
</dbReference>
<reference evidence="10 11" key="1">
    <citation type="journal article" date="2017" name="Nature">
        <title>The Apostasia genome and the evolution of orchids.</title>
        <authorList>
            <person name="Zhang G.Q."/>
            <person name="Liu K.W."/>
            <person name="Li Z."/>
            <person name="Lohaus R."/>
            <person name="Hsiao Y.Y."/>
            <person name="Niu S.C."/>
            <person name="Wang J.Y."/>
            <person name="Lin Y.C."/>
            <person name="Xu Q."/>
            <person name="Chen L.J."/>
            <person name="Yoshida K."/>
            <person name="Fujiwara S."/>
            <person name="Wang Z.W."/>
            <person name="Zhang Y.Q."/>
            <person name="Mitsuda N."/>
            <person name="Wang M."/>
            <person name="Liu G.H."/>
            <person name="Pecoraro L."/>
            <person name="Huang H.X."/>
            <person name="Xiao X.J."/>
            <person name="Lin M."/>
            <person name="Wu X.Y."/>
            <person name="Wu W.L."/>
            <person name="Chen Y.Y."/>
            <person name="Chang S.B."/>
            <person name="Sakamoto S."/>
            <person name="Ohme-Takagi M."/>
            <person name="Yagi M."/>
            <person name="Zeng S.J."/>
            <person name="Shen C.Y."/>
            <person name="Yeh C.M."/>
            <person name="Luo Y.B."/>
            <person name="Tsai W.C."/>
            <person name="Van de Peer Y."/>
            <person name="Liu Z.J."/>
        </authorList>
    </citation>
    <scope>NUCLEOTIDE SEQUENCE [LARGE SCALE GENOMIC DNA]</scope>
    <source>
        <strain evidence="11">cv. Shenzhen</strain>
        <tissue evidence="10">Stem</tissue>
    </source>
</reference>
<evidence type="ECO:0000256" key="5">
    <source>
        <dbReference type="ARBA" id="ARBA00022989"/>
    </source>
</evidence>
<evidence type="ECO:0000256" key="4">
    <source>
        <dbReference type="ARBA" id="ARBA00022968"/>
    </source>
</evidence>
<dbReference type="InterPro" id="IPR025846">
    <property type="entry name" value="TBL_N"/>
</dbReference>
<dbReference type="Pfam" id="PF14416">
    <property type="entry name" value="PMR5N"/>
    <property type="match status" value="1"/>
</dbReference>
<evidence type="ECO:0000256" key="3">
    <source>
        <dbReference type="ARBA" id="ARBA00022692"/>
    </source>
</evidence>
<keyword evidence="5" id="KW-1133">Transmembrane helix</keyword>
<evidence type="ECO:0000313" key="11">
    <source>
        <dbReference type="Proteomes" id="UP000236161"/>
    </source>
</evidence>
<proteinExistence type="inferred from homology"/>
<dbReference type="GO" id="GO:1990538">
    <property type="term" value="F:xylan O-acetyltransferase activity"/>
    <property type="evidence" value="ECO:0007669"/>
    <property type="project" value="UniProtKB-ARBA"/>
</dbReference>
<sequence length="453" mass="51330">MKARGLGLSTSRPSFSLSSVLKFILLSSLLFLLLNFSLSLYTSVSTRYYPNFRPPILRISFSPPPPPSSSSSPASAPPLISSVSSSYPIPSKLHLSSPSSVRRGLPKGCDLAKGEWVRDPNAPYYTNSTCRTIPEEQNCMKHGRPDFDFLKWRWKPDGCDLPAMDPAEFLELVRGKSLAFVGDALARNQMQSLVCLLSKVEYPKEIPQKKENRITRMFYSAHNFTLWSFWSPFLVRSEESNRSVSGSRVWHLYLDEPDPIWPAHSAHLHYLVLSTGNSWLSSPCFFHLKGALAGCQNCAAGAAPFMPIRHAHRRAFRTALDAFAGGFRKVAVVRTMSPSHFEEGGWNRGGDCRRTGPFRRRESPPGLEEMEMELYRDQKKEFWKAKWEGSQRGVEFRLMDVTPAMAMRADGHPSKYGRRPEEELQVMENDCVHWCLPGPADMWNDFLFQVLSI</sequence>
<dbReference type="Proteomes" id="UP000236161">
    <property type="component" value="Unassembled WGS sequence"/>
</dbReference>
<evidence type="ECO:0000259" key="9">
    <source>
        <dbReference type="Pfam" id="PF14416"/>
    </source>
</evidence>
<dbReference type="GO" id="GO:0000139">
    <property type="term" value="C:Golgi membrane"/>
    <property type="evidence" value="ECO:0007669"/>
    <property type="project" value="UniProtKB-SubCell"/>
</dbReference>
<evidence type="ECO:0000256" key="2">
    <source>
        <dbReference type="ARBA" id="ARBA00007727"/>
    </source>
</evidence>
<evidence type="ECO:0000259" key="8">
    <source>
        <dbReference type="Pfam" id="PF13839"/>
    </source>
</evidence>
<evidence type="ECO:0000313" key="10">
    <source>
        <dbReference type="EMBL" id="PKA55116.1"/>
    </source>
</evidence>
<keyword evidence="11" id="KW-1185">Reference proteome</keyword>
<dbReference type="AlphaFoldDB" id="A0A2I0AI10"/>
<protein>
    <submittedName>
        <fullName evidence="10">Uncharacterized protein</fullName>
    </submittedName>
</protein>
<accession>A0A2I0AI10</accession>
<feature type="domain" description="Trichome birefringence-like C-terminal" evidence="8">
    <location>
        <begin position="161"/>
        <end position="449"/>
    </location>
</feature>
<keyword evidence="4" id="KW-0735">Signal-anchor</keyword>
<evidence type="ECO:0000256" key="7">
    <source>
        <dbReference type="ARBA" id="ARBA00023136"/>
    </source>
</evidence>
<dbReference type="InterPro" id="IPR026057">
    <property type="entry name" value="TBL_C"/>
</dbReference>
<evidence type="ECO:0000256" key="6">
    <source>
        <dbReference type="ARBA" id="ARBA00023034"/>
    </source>
</evidence>
<dbReference type="PANTHER" id="PTHR32285:SF48">
    <property type="entry name" value="PROTEIN TRICHOME BIREFRINGENCE-LIKE 19"/>
    <property type="match status" value="1"/>
</dbReference>
<name>A0A2I0AI10_9ASPA</name>
<keyword evidence="6" id="KW-0333">Golgi apparatus</keyword>
<organism evidence="10 11">
    <name type="scientific">Apostasia shenzhenica</name>
    <dbReference type="NCBI Taxonomy" id="1088818"/>
    <lineage>
        <taxon>Eukaryota</taxon>
        <taxon>Viridiplantae</taxon>
        <taxon>Streptophyta</taxon>
        <taxon>Embryophyta</taxon>
        <taxon>Tracheophyta</taxon>
        <taxon>Spermatophyta</taxon>
        <taxon>Magnoliopsida</taxon>
        <taxon>Liliopsida</taxon>
        <taxon>Asparagales</taxon>
        <taxon>Orchidaceae</taxon>
        <taxon>Apostasioideae</taxon>
        <taxon>Apostasia</taxon>
    </lineage>
</organism>
<dbReference type="OrthoDB" id="630188at2759"/>
<keyword evidence="3" id="KW-0812">Transmembrane</keyword>
<dbReference type="Pfam" id="PF13839">
    <property type="entry name" value="PC-Esterase"/>
    <property type="match status" value="1"/>
</dbReference>